<dbReference type="AlphaFoldDB" id="G4RFN2"/>
<gene>
    <name evidence="9" type="ordered locus">KKY_3041</name>
</gene>
<dbReference type="InterPro" id="IPR002220">
    <property type="entry name" value="DapA-like"/>
</dbReference>
<evidence type="ECO:0000256" key="6">
    <source>
        <dbReference type="PIRNR" id="PIRNR001365"/>
    </source>
</evidence>
<dbReference type="Pfam" id="PF00701">
    <property type="entry name" value="DHDPS"/>
    <property type="match status" value="1"/>
</dbReference>
<dbReference type="Proteomes" id="UP000008850">
    <property type="component" value="Chromosome"/>
</dbReference>
<dbReference type="NCBIfam" id="NF002958">
    <property type="entry name" value="PRK03620.1"/>
    <property type="match status" value="1"/>
</dbReference>
<keyword evidence="4 5" id="KW-0456">Lyase</keyword>
<dbReference type="HAMAP" id="MF_00694">
    <property type="entry name" value="KDGDH"/>
    <property type="match status" value="1"/>
</dbReference>
<evidence type="ECO:0000313" key="10">
    <source>
        <dbReference type="Proteomes" id="UP000008850"/>
    </source>
</evidence>
<dbReference type="KEGG" id="phl:KKY_3041"/>
<protein>
    <recommendedName>
        <fullName evidence="5">Probable 5-dehydro-4-deoxyglucarate dehydratase</fullName>
        <ecNumber evidence="5">4.2.1.41</ecNumber>
    </recommendedName>
    <alternativeName>
        <fullName evidence="5">5-keto-4-deoxy-glucarate dehydratase</fullName>
        <shortName evidence="5">KDGDH</shortName>
    </alternativeName>
</protein>
<organism evidence="9 10">
    <name type="scientific">Pelagibacterium halotolerans (strain DSM 22347 / JCM 15775 / CGMCC 1.7692 / B2)</name>
    <dbReference type="NCBI Taxonomy" id="1082931"/>
    <lineage>
        <taxon>Bacteria</taxon>
        <taxon>Pseudomonadati</taxon>
        <taxon>Pseudomonadota</taxon>
        <taxon>Alphaproteobacteria</taxon>
        <taxon>Hyphomicrobiales</taxon>
        <taxon>Devosiaceae</taxon>
        <taxon>Pelagibacterium</taxon>
    </lineage>
</organism>
<dbReference type="GO" id="GO:0047448">
    <property type="term" value="F:5-dehydro-4-deoxyglucarate dehydratase activity"/>
    <property type="evidence" value="ECO:0007669"/>
    <property type="project" value="UniProtKB-UniRule"/>
</dbReference>
<comment type="pathway">
    <text evidence="2 5">Carbohydrate acid metabolism; D-glucarate degradation; 2,5-dioxopentanoate from D-glucarate: step 2/2.</text>
</comment>
<dbReference type="UniPathway" id="UPA00564">
    <property type="reaction ID" value="UER00628"/>
</dbReference>
<dbReference type="InterPro" id="IPR013785">
    <property type="entry name" value="Aldolase_TIM"/>
</dbReference>
<evidence type="ECO:0000256" key="1">
    <source>
        <dbReference type="ARBA" id="ARBA00001446"/>
    </source>
</evidence>
<feature type="binding site" evidence="8">
    <location>
        <position position="65"/>
    </location>
    <ligand>
        <name>pyruvate</name>
        <dbReference type="ChEBI" id="CHEBI:15361"/>
    </ligand>
</feature>
<dbReference type="HOGENOM" id="CLU_049343_5_2_5"/>
<dbReference type="PANTHER" id="PTHR12128:SF19">
    <property type="entry name" value="5-DEHYDRO-4-DEOXYGLUCARATE DEHYDRATASE 2-RELATED"/>
    <property type="match status" value="1"/>
</dbReference>
<evidence type="ECO:0000256" key="4">
    <source>
        <dbReference type="ARBA" id="ARBA00023239"/>
    </source>
</evidence>
<accession>G4RFN2</accession>
<dbReference type="NCBIfam" id="TIGR03249">
    <property type="entry name" value="KdgD"/>
    <property type="match status" value="1"/>
</dbReference>
<evidence type="ECO:0000313" key="9">
    <source>
        <dbReference type="EMBL" id="AEQ53034.1"/>
    </source>
</evidence>
<dbReference type="PIRSF" id="PIRSF001365">
    <property type="entry name" value="DHDPS"/>
    <property type="match status" value="1"/>
</dbReference>
<name>G4RFN2_PELHB</name>
<evidence type="ECO:0000256" key="5">
    <source>
        <dbReference type="HAMAP-Rule" id="MF_00694"/>
    </source>
</evidence>
<sequence length="313" mass="33483">MQDQLHIEDLPMSPQDVKHALGAGLLSFPVTHFDGEGKFNSRSYQEHVAWLSDFEATALFAAGGTGEFFSLAPDEVPTVVAAAKEAAAGRTAIISGCGYGTEMAISIAKSAEKAGADGILLLPHYLIDAPQPGLYEHVRRVCQSVGIGVMVYNRDNSILQAETLARLCEVCPNLIGFKDGSGDIGLVRQVTATLGDRLTYLGGMPTAELFAEAYLAAGFTTYSSAVFNFVPGLAVEFYKALRGGDRARCEAILKDFFYPFMAIRNRGKGYAVAAVKAGVRLQGFDAGPVRAPLSDLTKEEEGMLEALIAPYKK</sequence>
<comment type="catalytic activity">
    <reaction evidence="1 5">
        <text>5-dehydro-4-deoxy-D-glucarate + H(+) = 2,5-dioxopentanoate + CO2 + H2O</text>
        <dbReference type="Rhea" id="RHEA:24608"/>
        <dbReference type="ChEBI" id="CHEBI:15377"/>
        <dbReference type="ChEBI" id="CHEBI:15378"/>
        <dbReference type="ChEBI" id="CHEBI:16526"/>
        <dbReference type="ChEBI" id="CHEBI:42819"/>
        <dbReference type="ChEBI" id="CHEBI:58136"/>
        <dbReference type="EC" id="4.2.1.41"/>
    </reaction>
</comment>
<dbReference type="EC" id="4.2.1.41" evidence="5"/>
<dbReference type="GO" id="GO:0042838">
    <property type="term" value="P:D-glucarate catabolic process"/>
    <property type="evidence" value="ECO:0007669"/>
    <property type="project" value="UniProtKB-UniRule"/>
</dbReference>
<dbReference type="STRING" id="1082931.KKY_3041"/>
<dbReference type="PATRIC" id="fig|1082931.4.peg.2997"/>
<dbReference type="PANTHER" id="PTHR12128">
    <property type="entry name" value="DIHYDRODIPICOLINATE SYNTHASE"/>
    <property type="match status" value="1"/>
</dbReference>
<evidence type="ECO:0000256" key="3">
    <source>
        <dbReference type="ARBA" id="ARBA00007592"/>
    </source>
</evidence>
<dbReference type="InterPro" id="IPR017655">
    <property type="entry name" value="Dehydro-deoxyglucarate_dehyd"/>
</dbReference>
<dbReference type="SMART" id="SM01130">
    <property type="entry name" value="DHDPS"/>
    <property type="match status" value="1"/>
</dbReference>
<dbReference type="eggNOG" id="COG0329">
    <property type="taxonomic scope" value="Bacteria"/>
</dbReference>
<evidence type="ECO:0000256" key="8">
    <source>
        <dbReference type="PIRSR" id="PIRSR001365-2"/>
    </source>
</evidence>
<proteinExistence type="inferred from homology"/>
<dbReference type="GO" id="GO:0008840">
    <property type="term" value="F:4-hydroxy-tetrahydrodipicolinate synthase activity"/>
    <property type="evidence" value="ECO:0007669"/>
    <property type="project" value="TreeGrafter"/>
</dbReference>
<evidence type="ECO:0000256" key="2">
    <source>
        <dbReference type="ARBA" id="ARBA00004983"/>
    </source>
</evidence>
<dbReference type="EMBL" id="CP003075">
    <property type="protein sequence ID" value="AEQ53034.1"/>
    <property type="molecule type" value="Genomic_DNA"/>
</dbReference>
<feature type="active site" description="Proton donor/acceptor" evidence="7">
    <location>
        <position position="152"/>
    </location>
</feature>
<keyword evidence="10" id="KW-1185">Reference proteome</keyword>
<dbReference type="Gene3D" id="3.20.20.70">
    <property type="entry name" value="Aldolase class I"/>
    <property type="match status" value="1"/>
</dbReference>
<feature type="active site" description="Schiff-base intermediate with substrate" evidence="7">
    <location>
        <position position="178"/>
    </location>
</feature>
<comment type="similarity">
    <text evidence="3 5 6">Belongs to the DapA family.</text>
</comment>
<dbReference type="CDD" id="cd00951">
    <property type="entry name" value="KDGDH"/>
    <property type="match status" value="1"/>
</dbReference>
<reference evidence="9 10" key="1">
    <citation type="journal article" date="2012" name="J. Bacteriol.">
        <title>Complete genome sequence of Pelagibacterium halotolerans B2T.</title>
        <authorList>
            <person name="Huo Y.Y."/>
            <person name="Cheng H."/>
            <person name="Han X.F."/>
            <person name="Jiang X.W."/>
            <person name="Sun C."/>
            <person name="Zhang X.Q."/>
            <person name="Zhu X.F."/>
            <person name="Liu Y.F."/>
            <person name="Li P.F."/>
            <person name="Ni P.X."/>
            <person name="Wu M."/>
        </authorList>
    </citation>
    <scope>NUCLEOTIDE SEQUENCE [LARGE SCALE GENOMIC DNA]</scope>
    <source>
        <strain evidence="10">DSM 22347 / JCM 15775 / CGMCC 1.7692 / B2</strain>
    </source>
</reference>
<dbReference type="SUPFAM" id="SSF51569">
    <property type="entry name" value="Aldolase"/>
    <property type="match status" value="1"/>
</dbReference>
<evidence type="ECO:0000256" key="7">
    <source>
        <dbReference type="PIRSR" id="PIRSR001365-1"/>
    </source>
</evidence>